<sequence>MKHFKTLVWKNDQDKIIGEYAVMYEGEWSGCGIPVLMTKATTIRKLEQIYPDVSFKDVKLIIVKLSEIDTNNG</sequence>
<dbReference type="AlphaFoldDB" id="A0A0F9GIK1"/>
<evidence type="ECO:0000313" key="1">
    <source>
        <dbReference type="EMBL" id="KKL98664.1"/>
    </source>
</evidence>
<name>A0A0F9GIK1_9ZZZZ</name>
<organism evidence="1">
    <name type="scientific">marine sediment metagenome</name>
    <dbReference type="NCBI Taxonomy" id="412755"/>
    <lineage>
        <taxon>unclassified sequences</taxon>
        <taxon>metagenomes</taxon>
        <taxon>ecological metagenomes</taxon>
    </lineage>
</organism>
<dbReference type="EMBL" id="LAZR01017861">
    <property type="protein sequence ID" value="KKL98664.1"/>
    <property type="molecule type" value="Genomic_DNA"/>
</dbReference>
<protein>
    <submittedName>
        <fullName evidence="1">Uncharacterized protein</fullName>
    </submittedName>
</protein>
<accession>A0A0F9GIK1</accession>
<proteinExistence type="predicted"/>
<gene>
    <name evidence="1" type="ORF">LCGC14_1822210</name>
</gene>
<comment type="caution">
    <text evidence="1">The sequence shown here is derived from an EMBL/GenBank/DDBJ whole genome shotgun (WGS) entry which is preliminary data.</text>
</comment>
<reference evidence="1" key="1">
    <citation type="journal article" date="2015" name="Nature">
        <title>Complex archaea that bridge the gap between prokaryotes and eukaryotes.</title>
        <authorList>
            <person name="Spang A."/>
            <person name="Saw J.H."/>
            <person name="Jorgensen S.L."/>
            <person name="Zaremba-Niedzwiedzka K."/>
            <person name="Martijn J."/>
            <person name="Lind A.E."/>
            <person name="van Eijk R."/>
            <person name="Schleper C."/>
            <person name="Guy L."/>
            <person name="Ettema T.J."/>
        </authorList>
    </citation>
    <scope>NUCLEOTIDE SEQUENCE</scope>
</reference>